<dbReference type="InterPro" id="IPR010920">
    <property type="entry name" value="LSM_dom_sf"/>
</dbReference>
<dbReference type="AlphaFoldDB" id="C0GKC3"/>
<dbReference type="Pfam" id="PF00924">
    <property type="entry name" value="MS_channel_2nd"/>
    <property type="match status" value="1"/>
</dbReference>
<dbReference type="InterPro" id="IPR011014">
    <property type="entry name" value="MscS_channel_TM-2"/>
</dbReference>
<keyword evidence="3" id="KW-1003">Cell membrane</keyword>
<dbReference type="Pfam" id="PF21082">
    <property type="entry name" value="MS_channel_3rd"/>
    <property type="match status" value="1"/>
</dbReference>
<dbReference type="PANTHER" id="PTHR43634:SF2">
    <property type="entry name" value="LOW CONDUCTANCE MECHANOSENSITIVE CHANNEL YNAI"/>
    <property type="match status" value="1"/>
</dbReference>
<evidence type="ECO:0000256" key="3">
    <source>
        <dbReference type="ARBA" id="ARBA00022475"/>
    </source>
</evidence>
<sequence length="367" mass="42134">MEERMMEEFSATVDRWSLLYEWTGPWREYITAALVFLFFLALRGFITRFIFSAILKLANKSKLVIDGKIILAFQDPLKALILVIGIYLSLLALPLAERHYLMLYPIYRTLFIYFLAWGLYNLIDGKNYWSISEKYHIDRILIDFFTKVLRVLIVVLAAVMIVQTWDYNVEGFLAGLGLGGLAFALAAQDTVSNIFGGIMIIMDKPFSEGDWIETSSVEGTVEEMTFRSTKVRTFAHALVSVPNSMIANEALTNWTRMGKRRITYHLGVTYTTPAEKLKNCVEQIRVMLENHPDVHQGTIFVRFDKFSDSSLDIFLYFFTNTTVWGEYLGVKEDVNFKIMDILEAEGVSIAFPSQSIYFENTLSTETE</sequence>
<evidence type="ECO:0000256" key="7">
    <source>
        <dbReference type="SAM" id="Phobius"/>
    </source>
</evidence>
<dbReference type="GO" id="GO:0055085">
    <property type="term" value="P:transmembrane transport"/>
    <property type="evidence" value="ECO:0007669"/>
    <property type="project" value="InterPro"/>
</dbReference>
<dbReference type="InterPro" id="IPR049278">
    <property type="entry name" value="MS_channel_C"/>
</dbReference>
<feature type="transmembrane region" description="Helical" evidence="7">
    <location>
        <begin position="29"/>
        <end position="55"/>
    </location>
</feature>
<feature type="transmembrane region" description="Helical" evidence="7">
    <location>
        <begin position="76"/>
        <end position="96"/>
    </location>
</feature>
<evidence type="ECO:0000256" key="1">
    <source>
        <dbReference type="ARBA" id="ARBA00004651"/>
    </source>
</evidence>
<dbReference type="SUPFAM" id="SSF82861">
    <property type="entry name" value="Mechanosensitive channel protein MscS (YggB), transmembrane region"/>
    <property type="match status" value="1"/>
</dbReference>
<dbReference type="InterPro" id="IPR045042">
    <property type="entry name" value="YnaI-like"/>
</dbReference>
<dbReference type="InterPro" id="IPR006685">
    <property type="entry name" value="MscS_channel_2nd"/>
</dbReference>
<feature type="domain" description="Mechanosensitive ion channel MscS C-terminal" evidence="9">
    <location>
        <begin position="263"/>
        <end position="349"/>
    </location>
</feature>
<dbReference type="Proteomes" id="UP000006443">
    <property type="component" value="Unassembled WGS sequence"/>
</dbReference>
<comment type="subcellular location">
    <subcellularLocation>
        <location evidence="1">Cell membrane</location>
        <topology evidence="1">Multi-pass membrane protein</topology>
    </subcellularLocation>
</comment>
<evidence type="ECO:0000256" key="6">
    <source>
        <dbReference type="ARBA" id="ARBA00023136"/>
    </source>
</evidence>
<dbReference type="Pfam" id="PF21088">
    <property type="entry name" value="MS_channel_1st"/>
    <property type="match status" value="1"/>
</dbReference>
<protein>
    <submittedName>
        <fullName evidence="11">MscS Mechanosensitive ion channel</fullName>
    </submittedName>
</protein>
<dbReference type="SUPFAM" id="SSF50182">
    <property type="entry name" value="Sm-like ribonucleoproteins"/>
    <property type="match status" value="1"/>
</dbReference>
<dbReference type="STRING" id="555088.DealDRAFT_2932"/>
<feature type="transmembrane region" description="Helical" evidence="7">
    <location>
        <begin position="171"/>
        <end position="195"/>
    </location>
</feature>
<dbReference type="Gene3D" id="1.10.287.1260">
    <property type="match status" value="1"/>
</dbReference>
<evidence type="ECO:0000259" key="9">
    <source>
        <dbReference type="Pfam" id="PF21082"/>
    </source>
</evidence>
<organism evidence="11 12">
    <name type="scientific">Dethiobacter alkaliphilus AHT 1</name>
    <dbReference type="NCBI Taxonomy" id="555088"/>
    <lineage>
        <taxon>Bacteria</taxon>
        <taxon>Bacillati</taxon>
        <taxon>Bacillota</taxon>
        <taxon>Dethiobacteria</taxon>
        <taxon>Dethiobacterales</taxon>
        <taxon>Dethiobacteraceae</taxon>
        <taxon>Dethiobacter</taxon>
    </lineage>
</organism>
<keyword evidence="5 7" id="KW-1133">Transmembrane helix</keyword>
<feature type="transmembrane region" description="Helical" evidence="7">
    <location>
        <begin position="102"/>
        <end position="123"/>
    </location>
</feature>
<name>C0GKC3_DETAL</name>
<feature type="domain" description="Mechanosensitive ion channel MscS" evidence="8">
    <location>
        <begin position="189"/>
        <end position="256"/>
    </location>
</feature>
<gene>
    <name evidence="11" type="ORF">DealDRAFT_2932</name>
</gene>
<dbReference type="RefSeq" id="WP_008518816.1">
    <property type="nucleotide sequence ID" value="NZ_ACJM01000022.1"/>
</dbReference>
<dbReference type="eggNOG" id="COG0668">
    <property type="taxonomic scope" value="Bacteria"/>
</dbReference>
<evidence type="ECO:0000259" key="10">
    <source>
        <dbReference type="Pfam" id="PF21088"/>
    </source>
</evidence>
<dbReference type="EMBL" id="ACJM01000022">
    <property type="protein sequence ID" value="EEG76238.1"/>
    <property type="molecule type" value="Genomic_DNA"/>
</dbReference>
<keyword evidence="12" id="KW-1185">Reference proteome</keyword>
<keyword evidence="6 7" id="KW-0472">Membrane</keyword>
<dbReference type="Gene3D" id="3.30.70.100">
    <property type="match status" value="1"/>
</dbReference>
<evidence type="ECO:0000313" key="11">
    <source>
        <dbReference type="EMBL" id="EEG76238.1"/>
    </source>
</evidence>
<dbReference type="InterPro" id="IPR023408">
    <property type="entry name" value="MscS_beta-dom_sf"/>
</dbReference>
<comment type="caution">
    <text evidence="11">The sequence shown here is derived from an EMBL/GenBank/DDBJ whole genome shotgun (WGS) entry which is preliminary data.</text>
</comment>
<feature type="domain" description="Mechanosensitive ion channel transmembrane helices 2/3" evidence="10">
    <location>
        <begin position="147"/>
        <end position="188"/>
    </location>
</feature>
<evidence type="ECO:0000256" key="2">
    <source>
        <dbReference type="ARBA" id="ARBA00008017"/>
    </source>
</evidence>
<reference evidence="11 12" key="1">
    <citation type="submission" date="2009-02" db="EMBL/GenBank/DDBJ databases">
        <title>Sequencing of the draft genome and assembly of Dethiobacter alkaliphilus AHT 1.</title>
        <authorList>
            <consortium name="US DOE Joint Genome Institute (JGI-PGF)"/>
            <person name="Lucas S."/>
            <person name="Copeland A."/>
            <person name="Lapidus A."/>
            <person name="Glavina del Rio T."/>
            <person name="Dalin E."/>
            <person name="Tice H."/>
            <person name="Bruce D."/>
            <person name="Goodwin L."/>
            <person name="Pitluck S."/>
            <person name="Larimer F."/>
            <person name="Land M.L."/>
            <person name="Hauser L."/>
            <person name="Muyzer G."/>
        </authorList>
    </citation>
    <scope>NUCLEOTIDE SEQUENCE [LARGE SCALE GENOMIC DNA]</scope>
    <source>
        <strain evidence="11 12">AHT 1</strain>
    </source>
</reference>
<keyword evidence="4 7" id="KW-0812">Transmembrane</keyword>
<dbReference type="Gene3D" id="2.30.30.60">
    <property type="match status" value="1"/>
</dbReference>
<dbReference type="SUPFAM" id="SSF82689">
    <property type="entry name" value="Mechanosensitive channel protein MscS (YggB), C-terminal domain"/>
    <property type="match status" value="1"/>
</dbReference>
<accession>C0GKC3</accession>
<evidence type="ECO:0000256" key="4">
    <source>
        <dbReference type="ARBA" id="ARBA00022692"/>
    </source>
</evidence>
<evidence type="ECO:0000256" key="5">
    <source>
        <dbReference type="ARBA" id="ARBA00022989"/>
    </source>
</evidence>
<dbReference type="InterPro" id="IPR011066">
    <property type="entry name" value="MscS_channel_C_sf"/>
</dbReference>
<dbReference type="InterPro" id="IPR049142">
    <property type="entry name" value="MS_channel_1st"/>
</dbReference>
<evidence type="ECO:0000259" key="8">
    <source>
        <dbReference type="Pfam" id="PF00924"/>
    </source>
</evidence>
<dbReference type="PANTHER" id="PTHR43634">
    <property type="entry name" value="OW CONDUCTANCE MECHANOSENSITIVE CHANNEL"/>
    <property type="match status" value="1"/>
</dbReference>
<evidence type="ECO:0000313" key="12">
    <source>
        <dbReference type="Proteomes" id="UP000006443"/>
    </source>
</evidence>
<dbReference type="GO" id="GO:0005886">
    <property type="term" value="C:plasma membrane"/>
    <property type="evidence" value="ECO:0007669"/>
    <property type="project" value="UniProtKB-SubCell"/>
</dbReference>
<feature type="transmembrane region" description="Helical" evidence="7">
    <location>
        <begin position="144"/>
        <end position="165"/>
    </location>
</feature>
<comment type="similarity">
    <text evidence="2">Belongs to the MscS (TC 1.A.23) family.</text>
</comment>
<proteinExistence type="inferred from homology"/>